<accession>A0A9X2MLG5</accession>
<keyword evidence="3" id="KW-1185">Reference proteome</keyword>
<dbReference type="PANTHER" id="PTHR42815">
    <property type="entry name" value="FAD-BINDING, PUTATIVE (AFU_ORTHOLOGUE AFUA_6G07600)-RELATED"/>
    <property type="match status" value="1"/>
</dbReference>
<evidence type="ECO:0000259" key="1">
    <source>
        <dbReference type="Pfam" id="PF01243"/>
    </source>
</evidence>
<dbReference type="EMBL" id="JANIPJ010000002">
    <property type="protein sequence ID" value="MCR2802794.1"/>
    <property type="molecule type" value="Genomic_DNA"/>
</dbReference>
<evidence type="ECO:0000313" key="3">
    <source>
        <dbReference type="Proteomes" id="UP001141950"/>
    </source>
</evidence>
<protein>
    <submittedName>
        <fullName evidence="2">Pyridoxamine 5'-phosphate oxidase family protein</fullName>
    </submittedName>
</protein>
<sequence length="214" mass="24040">MNSVFGEQLNSVEDLEKLRPEIGFPGKLAASKVIHTLDPLSMDFIRKCPFIVLATSDKEGRCDASPRGDEPGFVYIVDEKHLFIPERPGNKRMDSIHNILVNPQIGIIFMIPGLEETFRINGKACVSRDPILLERTAVNGKLPLLGIGVELEECYMHCAKAFKRSGLWTPAQWLPKEELPSAPKIIAAHVREKVEVSEEQVRASLDESYTLRLY</sequence>
<name>A0A9X2MLG5_9BACL</name>
<dbReference type="Proteomes" id="UP001141950">
    <property type="component" value="Unassembled WGS sequence"/>
</dbReference>
<dbReference type="InterPro" id="IPR012349">
    <property type="entry name" value="Split_barrel_FMN-bd"/>
</dbReference>
<comment type="caution">
    <text evidence="2">The sequence shown here is derived from an EMBL/GenBank/DDBJ whole genome shotgun (WGS) entry which is preliminary data.</text>
</comment>
<dbReference type="Gene3D" id="2.30.110.10">
    <property type="entry name" value="Electron Transport, Fmn-binding Protein, Chain A"/>
    <property type="match status" value="1"/>
</dbReference>
<feature type="domain" description="Pyridoxamine 5'-phosphate oxidase N-terminal" evidence="1">
    <location>
        <begin position="42"/>
        <end position="136"/>
    </location>
</feature>
<dbReference type="Pfam" id="PF01243">
    <property type="entry name" value="PNPOx_N"/>
    <property type="match status" value="1"/>
</dbReference>
<gene>
    <name evidence="2" type="ORF">NQZ67_02775</name>
</gene>
<dbReference type="PANTHER" id="PTHR42815:SF2">
    <property type="entry name" value="FAD-BINDING, PUTATIVE (AFU_ORTHOLOGUE AFUA_6G07600)-RELATED"/>
    <property type="match status" value="1"/>
</dbReference>
<dbReference type="InterPro" id="IPR011576">
    <property type="entry name" value="Pyridox_Oxase_N"/>
</dbReference>
<organism evidence="2 3">
    <name type="scientific">Paenibacillus soyae</name>
    <dbReference type="NCBI Taxonomy" id="2969249"/>
    <lineage>
        <taxon>Bacteria</taxon>
        <taxon>Bacillati</taxon>
        <taxon>Bacillota</taxon>
        <taxon>Bacilli</taxon>
        <taxon>Bacillales</taxon>
        <taxon>Paenibacillaceae</taxon>
        <taxon>Paenibacillus</taxon>
    </lineage>
</organism>
<dbReference type="RefSeq" id="WP_257442534.1">
    <property type="nucleotide sequence ID" value="NZ_JANIPJ010000002.1"/>
</dbReference>
<reference evidence="2" key="1">
    <citation type="submission" date="2022-08" db="EMBL/GenBank/DDBJ databases">
        <title>The genomic sequence of strain Paenibacillus sp. SCIV0701.</title>
        <authorList>
            <person name="Zhao H."/>
        </authorList>
    </citation>
    <scope>NUCLEOTIDE SEQUENCE</scope>
    <source>
        <strain evidence="2">SCIV0701</strain>
    </source>
</reference>
<dbReference type="NCBIfam" id="TIGR04025">
    <property type="entry name" value="PPOX_FMN_DR2398"/>
    <property type="match status" value="1"/>
</dbReference>
<dbReference type="AlphaFoldDB" id="A0A9X2MLG5"/>
<evidence type="ECO:0000313" key="2">
    <source>
        <dbReference type="EMBL" id="MCR2802794.1"/>
    </source>
</evidence>
<proteinExistence type="predicted"/>
<dbReference type="InterPro" id="IPR024029">
    <property type="entry name" value="Pyridox_Oxase_FMN-dep"/>
</dbReference>
<dbReference type="SUPFAM" id="SSF50475">
    <property type="entry name" value="FMN-binding split barrel"/>
    <property type="match status" value="1"/>
</dbReference>